<sequence length="103" mass="11801">MYGGAAESLSLFRIRAASPHRLDIVWRPIGRPDRREGPDGKTGIGPSDVPEGMCQYCSYARHDGWTRLLEYDDVYQNAFADRTDQSTHGFHESWDDLRDELEL</sequence>
<gene>
    <name evidence="1" type="ORF">SAMN04488556_3453</name>
</gene>
<protein>
    <submittedName>
        <fullName evidence="1">Uncharacterized protein</fullName>
    </submittedName>
</protein>
<evidence type="ECO:0000313" key="2">
    <source>
        <dbReference type="Proteomes" id="UP000199199"/>
    </source>
</evidence>
<keyword evidence="2" id="KW-1185">Reference proteome</keyword>
<name>A0A1I6TUJ4_9EURY</name>
<dbReference type="Proteomes" id="UP000199199">
    <property type="component" value="Unassembled WGS sequence"/>
</dbReference>
<reference evidence="2" key="1">
    <citation type="submission" date="2016-10" db="EMBL/GenBank/DDBJ databases">
        <authorList>
            <person name="Varghese N."/>
            <person name="Submissions S."/>
        </authorList>
    </citation>
    <scope>NUCLEOTIDE SEQUENCE [LARGE SCALE GENOMIC DNA]</scope>
    <source>
        <strain evidence="2">DSM 22427</strain>
    </source>
</reference>
<organism evidence="1 2">
    <name type="scientific">Halostagnicola kamekurae</name>
    <dbReference type="NCBI Taxonomy" id="619731"/>
    <lineage>
        <taxon>Archaea</taxon>
        <taxon>Methanobacteriati</taxon>
        <taxon>Methanobacteriota</taxon>
        <taxon>Stenosarchaea group</taxon>
        <taxon>Halobacteria</taxon>
        <taxon>Halobacteriales</taxon>
        <taxon>Natrialbaceae</taxon>
        <taxon>Halostagnicola</taxon>
    </lineage>
</organism>
<proteinExistence type="predicted"/>
<evidence type="ECO:0000313" key="1">
    <source>
        <dbReference type="EMBL" id="SFS92913.1"/>
    </source>
</evidence>
<dbReference type="AlphaFoldDB" id="A0A1I6TUJ4"/>
<dbReference type="EMBL" id="FOZS01000003">
    <property type="protein sequence ID" value="SFS92913.1"/>
    <property type="molecule type" value="Genomic_DNA"/>
</dbReference>
<accession>A0A1I6TUJ4</accession>